<reference evidence="3" key="1">
    <citation type="submission" date="2016-11" db="EMBL/GenBank/DDBJ databases">
        <authorList>
            <person name="Varghese N."/>
            <person name="Submissions S."/>
        </authorList>
    </citation>
    <scope>NUCLEOTIDE SEQUENCE [LARGE SCALE GENOMIC DNA]</scope>
    <source>
        <strain evidence="3">DSM 29440</strain>
    </source>
</reference>
<dbReference type="AlphaFoldDB" id="A0A1N6ESH1"/>
<evidence type="ECO:0000313" key="2">
    <source>
        <dbReference type="EMBL" id="SIN85975.1"/>
    </source>
</evidence>
<protein>
    <submittedName>
        <fullName evidence="2">Uncharacterized protein</fullName>
    </submittedName>
</protein>
<proteinExistence type="predicted"/>
<feature type="transmembrane region" description="Helical" evidence="1">
    <location>
        <begin position="6"/>
        <end position="25"/>
    </location>
</feature>
<name>A0A1N6ESH1_9RHOB</name>
<dbReference type="EMBL" id="FSRL01000001">
    <property type="protein sequence ID" value="SIN85975.1"/>
    <property type="molecule type" value="Genomic_DNA"/>
</dbReference>
<feature type="transmembrane region" description="Helical" evidence="1">
    <location>
        <begin position="32"/>
        <end position="49"/>
    </location>
</feature>
<evidence type="ECO:0000313" key="3">
    <source>
        <dbReference type="Proteomes" id="UP000184932"/>
    </source>
</evidence>
<dbReference type="Proteomes" id="UP000184932">
    <property type="component" value="Unassembled WGS sequence"/>
</dbReference>
<organism evidence="2 3">
    <name type="scientific">Vannielia litorea</name>
    <dbReference type="NCBI Taxonomy" id="1217970"/>
    <lineage>
        <taxon>Bacteria</taxon>
        <taxon>Pseudomonadati</taxon>
        <taxon>Pseudomonadota</taxon>
        <taxon>Alphaproteobacteria</taxon>
        <taxon>Rhodobacterales</taxon>
        <taxon>Paracoccaceae</taxon>
        <taxon>Vannielia</taxon>
    </lineage>
</organism>
<accession>A0A1N6ESH1</accession>
<keyword evidence="1" id="KW-1133">Transmembrane helix</keyword>
<dbReference type="RefSeq" id="WP_074255170.1">
    <property type="nucleotide sequence ID" value="NZ_FSRL01000001.1"/>
</dbReference>
<evidence type="ECO:0000256" key="1">
    <source>
        <dbReference type="SAM" id="Phobius"/>
    </source>
</evidence>
<dbReference type="STRING" id="1217970.SAMN05444002_1060"/>
<gene>
    <name evidence="2" type="ORF">SAMN05444002_1060</name>
</gene>
<keyword evidence="3" id="KW-1185">Reference proteome</keyword>
<feature type="transmembrane region" description="Helical" evidence="1">
    <location>
        <begin position="64"/>
        <end position="85"/>
    </location>
</feature>
<keyword evidence="1" id="KW-0472">Membrane</keyword>
<keyword evidence="1" id="KW-0812">Transmembrane</keyword>
<sequence>MFHELHAVAAGAALVFGLIGFGLRWMSPLGGAIYLGGMLAICLGLRLWLGRGPVGWDNVGHAFLLYWVLLPGLAGAFVGMALAWWRTKGG</sequence>